<protein>
    <submittedName>
        <fullName evidence="3">TPR-like protein</fullName>
    </submittedName>
</protein>
<dbReference type="SUPFAM" id="SSF48452">
    <property type="entry name" value="TPR-like"/>
    <property type="match status" value="2"/>
</dbReference>
<reference evidence="3" key="1">
    <citation type="journal article" date="2020" name="Stud. Mycol.">
        <title>101 Dothideomycetes genomes: a test case for predicting lifestyles and emergence of pathogens.</title>
        <authorList>
            <person name="Haridas S."/>
            <person name="Albert R."/>
            <person name="Binder M."/>
            <person name="Bloem J."/>
            <person name="Labutti K."/>
            <person name="Salamov A."/>
            <person name="Andreopoulos B."/>
            <person name="Baker S."/>
            <person name="Barry K."/>
            <person name="Bills G."/>
            <person name="Bluhm B."/>
            <person name="Cannon C."/>
            <person name="Castanera R."/>
            <person name="Culley D."/>
            <person name="Daum C."/>
            <person name="Ezra D."/>
            <person name="Gonzalez J."/>
            <person name="Henrissat B."/>
            <person name="Kuo A."/>
            <person name="Liang C."/>
            <person name="Lipzen A."/>
            <person name="Lutzoni F."/>
            <person name="Magnuson J."/>
            <person name="Mondo S."/>
            <person name="Nolan M."/>
            <person name="Ohm R."/>
            <person name="Pangilinan J."/>
            <person name="Park H.-J."/>
            <person name="Ramirez L."/>
            <person name="Alfaro M."/>
            <person name="Sun H."/>
            <person name="Tritt A."/>
            <person name="Yoshinaga Y."/>
            <person name="Zwiers L.-H."/>
            <person name="Turgeon B."/>
            <person name="Goodwin S."/>
            <person name="Spatafora J."/>
            <person name="Crous P."/>
            <person name="Grigoriev I."/>
        </authorList>
    </citation>
    <scope>NUCLEOTIDE SEQUENCE</scope>
    <source>
        <strain evidence="3">CBS 107.79</strain>
    </source>
</reference>
<dbReference type="Pfam" id="PF13374">
    <property type="entry name" value="TPR_10"/>
    <property type="match status" value="4"/>
</dbReference>
<feature type="compositionally biased region" description="Acidic residues" evidence="1">
    <location>
        <begin position="371"/>
        <end position="385"/>
    </location>
</feature>
<evidence type="ECO:0000256" key="1">
    <source>
        <dbReference type="SAM" id="MobiDB-lite"/>
    </source>
</evidence>
<dbReference type="EMBL" id="ML976712">
    <property type="protein sequence ID" value="KAF1969172.1"/>
    <property type="molecule type" value="Genomic_DNA"/>
</dbReference>
<feature type="region of interest" description="Disordered" evidence="1">
    <location>
        <begin position="357"/>
        <end position="393"/>
    </location>
</feature>
<dbReference type="PANTHER" id="PTHR46082">
    <property type="entry name" value="ATP/GTP-BINDING PROTEIN-RELATED"/>
    <property type="match status" value="1"/>
</dbReference>
<dbReference type="PRINTS" id="PR00381">
    <property type="entry name" value="KINESINLIGHT"/>
</dbReference>
<dbReference type="AlphaFoldDB" id="A0A6A5UZC0"/>
<dbReference type="Gene3D" id="3.40.50.300">
    <property type="entry name" value="P-loop containing nucleotide triphosphate hydrolases"/>
    <property type="match status" value="1"/>
</dbReference>
<gene>
    <name evidence="3" type="ORF">BU23DRAFT_477907</name>
</gene>
<dbReference type="Gene3D" id="1.25.40.10">
    <property type="entry name" value="Tetratricopeptide repeat domain"/>
    <property type="match status" value="3"/>
</dbReference>
<dbReference type="Proteomes" id="UP000800036">
    <property type="component" value="Unassembled WGS sequence"/>
</dbReference>
<proteinExistence type="predicted"/>
<evidence type="ECO:0000313" key="4">
    <source>
        <dbReference type="Proteomes" id="UP000800036"/>
    </source>
</evidence>
<dbReference type="NCBIfam" id="NF040586">
    <property type="entry name" value="FxSxx_TPR"/>
    <property type="match status" value="1"/>
</dbReference>
<accession>A0A6A5UZC0</accession>
<dbReference type="InterPro" id="IPR027417">
    <property type="entry name" value="P-loop_NTPase"/>
</dbReference>
<dbReference type="InterPro" id="IPR056681">
    <property type="entry name" value="DUF7779"/>
</dbReference>
<evidence type="ECO:0000259" key="2">
    <source>
        <dbReference type="Pfam" id="PF25000"/>
    </source>
</evidence>
<organism evidence="3 4">
    <name type="scientific">Bimuria novae-zelandiae CBS 107.79</name>
    <dbReference type="NCBI Taxonomy" id="1447943"/>
    <lineage>
        <taxon>Eukaryota</taxon>
        <taxon>Fungi</taxon>
        <taxon>Dikarya</taxon>
        <taxon>Ascomycota</taxon>
        <taxon>Pezizomycotina</taxon>
        <taxon>Dothideomycetes</taxon>
        <taxon>Pleosporomycetidae</taxon>
        <taxon>Pleosporales</taxon>
        <taxon>Massarineae</taxon>
        <taxon>Didymosphaeriaceae</taxon>
        <taxon>Bimuria</taxon>
    </lineage>
</organism>
<dbReference type="SMART" id="SM00028">
    <property type="entry name" value="TPR"/>
    <property type="match status" value="7"/>
</dbReference>
<dbReference type="InterPro" id="IPR019734">
    <property type="entry name" value="TPR_rpt"/>
</dbReference>
<dbReference type="OrthoDB" id="20872at2759"/>
<keyword evidence="4" id="KW-1185">Reference proteome</keyword>
<dbReference type="PANTHER" id="PTHR46082:SF6">
    <property type="entry name" value="AAA+ ATPASE DOMAIN-CONTAINING PROTEIN-RELATED"/>
    <property type="match status" value="1"/>
</dbReference>
<feature type="domain" description="DUF7779" evidence="2">
    <location>
        <begin position="330"/>
        <end position="433"/>
    </location>
</feature>
<dbReference type="Pfam" id="PF13424">
    <property type="entry name" value="TPR_12"/>
    <property type="match status" value="2"/>
</dbReference>
<name>A0A6A5UZC0_9PLEO</name>
<dbReference type="InterPro" id="IPR053137">
    <property type="entry name" value="NLR-like"/>
</dbReference>
<dbReference type="SUPFAM" id="SSF52540">
    <property type="entry name" value="P-loop containing nucleoside triphosphate hydrolases"/>
    <property type="match status" value="1"/>
</dbReference>
<evidence type="ECO:0000313" key="3">
    <source>
        <dbReference type="EMBL" id="KAF1969172.1"/>
    </source>
</evidence>
<sequence>MQSLITFVGKNLGFQAGIINGPVSTTFHLSPERPETPPRPSAVIPFTRDGDFVERGAILDQIQQKCAVPGSRTALVGLGGVGKSQLAIEYAYRTCDQSPETWAFWVYSSNAARFEQSYRDIADSVKIFGRRDPQANIFKLVHNWLRDSKERWLLVLDNVDDARFLLDAHAHSHGLTSDSETAPKPLREYLPHCKRGSILITTRNKEAALKLVEQRDIVAVEPMDEAHALALFEKKLGVQGDSSDVAELAAALEYMPLAIVQAAAYISQRAPRCSVRQYLEKFTKSDRKRISLLSREDSPSRPTANQGQLRRDWEAKKSILITWQISFEHIQQTRPSAADLLSLMSFFDRQGIPEALLRNRTRQGDSQSGQEEWEEDGLDSDEEDILSQSSASGDEFEDDVVTLRNFSFITVNANGITFEMHALVQLGTRKWLEANGKLERWKQQFIHNLYAEFPTGEYENWAACQALFAHAKSAAAQQPEEEESLAEWATLLYRAAWYAYTKGSATDAKKLGVKSMKTQMKILGQEHEDTVRSMVVVGLAYNLEGRWKEAEERFVQVMETRKKKLGVDHPGTLASMGNLALTYCNQGRWKEAEELFVQVMETCKKKLGADHPDTLTSMNNLASTYRYQGQWGAAEELLVQVMEIREKKIGADHPDTLTSMNNLASTYWNQGRWDAAEELFAQVMETSKEKLGVDHPDTLASMNNLAMTYMNQGRWDAAEELQVQVMETFKKLGVDHPDTLTSMANLASTYRNQGRWDAAKELQVQVMETRKEKLGADHPDTLTSMNNLTLTYRNQGRWDAAEELQVQVMETSKEKFGADHPDTVTSMNNLAFTWKEQGRDAEAINLMRECVHLGQHVLGVDDPRFISSLTILAAWEMEQAGDLAGGSVADNGQDVD</sequence>
<dbReference type="Pfam" id="PF25000">
    <property type="entry name" value="DUF7779"/>
    <property type="match status" value="1"/>
</dbReference>
<dbReference type="InterPro" id="IPR011990">
    <property type="entry name" value="TPR-like_helical_dom_sf"/>
</dbReference>